<dbReference type="NCBIfam" id="TIGR01591">
    <property type="entry name" value="Fdh-alpha"/>
    <property type="match status" value="1"/>
</dbReference>
<dbReference type="Gene3D" id="2.40.40.20">
    <property type="match status" value="1"/>
</dbReference>
<evidence type="ECO:0000313" key="9">
    <source>
        <dbReference type="Proteomes" id="UP000245657"/>
    </source>
</evidence>
<dbReference type="GO" id="GO:0003954">
    <property type="term" value="F:NADH dehydrogenase activity"/>
    <property type="evidence" value="ECO:0007669"/>
    <property type="project" value="TreeGrafter"/>
</dbReference>
<evidence type="ECO:0000256" key="1">
    <source>
        <dbReference type="ARBA" id="ARBA00010312"/>
    </source>
</evidence>
<keyword evidence="2" id="KW-0004">4Fe-4S</keyword>
<reference evidence="8 9" key="1">
    <citation type="submission" date="2018-05" db="EMBL/GenBank/DDBJ databases">
        <title>Draft genome of Methanospirillum lacunae Ki8-1.</title>
        <authorList>
            <person name="Dueholm M.S."/>
            <person name="Nielsen P.H."/>
            <person name="Bakmann L.F."/>
            <person name="Otzen D.E."/>
        </authorList>
    </citation>
    <scope>NUCLEOTIDE SEQUENCE [LARGE SCALE GENOMIC DNA]</scope>
    <source>
        <strain evidence="8 9">Ki8-1</strain>
    </source>
</reference>
<keyword evidence="3" id="KW-0479">Metal-binding</keyword>
<dbReference type="GO" id="GO:0022904">
    <property type="term" value="P:respiratory electron transport chain"/>
    <property type="evidence" value="ECO:0007669"/>
    <property type="project" value="TreeGrafter"/>
</dbReference>
<name>A0A2V2MZA8_9EURY</name>
<dbReference type="GO" id="GO:0046872">
    <property type="term" value="F:metal ion binding"/>
    <property type="evidence" value="ECO:0007669"/>
    <property type="project" value="UniProtKB-KW"/>
</dbReference>
<dbReference type="EMBL" id="QGMY01000021">
    <property type="protein sequence ID" value="PWR69658.1"/>
    <property type="molecule type" value="Genomic_DNA"/>
</dbReference>
<dbReference type="Proteomes" id="UP000245657">
    <property type="component" value="Unassembled WGS sequence"/>
</dbReference>
<dbReference type="SUPFAM" id="SSF50692">
    <property type="entry name" value="ADC-like"/>
    <property type="match status" value="1"/>
</dbReference>
<dbReference type="Gene3D" id="3.40.50.740">
    <property type="match status" value="1"/>
</dbReference>
<dbReference type="InterPro" id="IPR006963">
    <property type="entry name" value="Mopterin_OxRdtase_4Fe-4S_dom"/>
</dbReference>
<keyword evidence="9" id="KW-1185">Reference proteome</keyword>
<comment type="caution">
    <text evidence="8">The sequence shown here is derived from an EMBL/GenBank/DDBJ whole genome shotgun (WGS) entry which is preliminary data.</text>
</comment>
<dbReference type="PROSITE" id="PS00551">
    <property type="entry name" value="MOLYBDOPTERIN_PROK_1"/>
    <property type="match status" value="1"/>
</dbReference>
<evidence type="ECO:0000256" key="4">
    <source>
        <dbReference type="ARBA" id="ARBA00023002"/>
    </source>
</evidence>
<keyword evidence="6" id="KW-0411">Iron-sulfur</keyword>
<evidence type="ECO:0000259" key="7">
    <source>
        <dbReference type="PROSITE" id="PS51669"/>
    </source>
</evidence>
<dbReference type="PANTHER" id="PTHR43105:SF14">
    <property type="entry name" value="FORMATE DEHYDROGENASE H"/>
    <property type="match status" value="1"/>
</dbReference>
<dbReference type="InterPro" id="IPR041924">
    <property type="entry name" value="Formate_Dh-H_N"/>
</dbReference>
<dbReference type="AlphaFoldDB" id="A0A2V2MZA8"/>
<dbReference type="CDD" id="cd02753">
    <property type="entry name" value="MopB_Formate-Dh-H"/>
    <property type="match status" value="1"/>
</dbReference>
<evidence type="ECO:0000313" key="8">
    <source>
        <dbReference type="EMBL" id="PWR69658.1"/>
    </source>
</evidence>
<dbReference type="Gene3D" id="2.20.25.90">
    <property type="entry name" value="ADC-like domains"/>
    <property type="match status" value="1"/>
</dbReference>
<dbReference type="Pfam" id="PF04879">
    <property type="entry name" value="Molybdop_Fe4S4"/>
    <property type="match status" value="1"/>
</dbReference>
<dbReference type="PROSITE" id="PS00490">
    <property type="entry name" value="MOLYBDOPTERIN_PROK_2"/>
    <property type="match status" value="1"/>
</dbReference>
<organism evidence="8 9">
    <name type="scientific">Methanospirillum lacunae</name>
    <dbReference type="NCBI Taxonomy" id="668570"/>
    <lineage>
        <taxon>Archaea</taxon>
        <taxon>Methanobacteriati</taxon>
        <taxon>Methanobacteriota</taxon>
        <taxon>Stenosarchaea group</taxon>
        <taxon>Methanomicrobia</taxon>
        <taxon>Methanomicrobiales</taxon>
        <taxon>Methanospirillaceae</taxon>
        <taxon>Methanospirillum</taxon>
    </lineage>
</organism>
<dbReference type="Pfam" id="PF01568">
    <property type="entry name" value="Molydop_binding"/>
    <property type="match status" value="1"/>
</dbReference>
<dbReference type="GO" id="GO:0043546">
    <property type="term" value="F:molybdopterin cofactor binding"/>
    <property type="evidence" value="ECO:0007669"/>
    <property type="project" value="InterPro"/>
</dbReference>
<dbReference type="GO" id="GO:0015942">
    <property type="term" value="P:formate metabolic process"/>
    <property type="evidence" value="ECO:0007669"/>
    <property type="project" value="InterPro"/>
</dbReference>
<dbReference type="Pfam" id="PF00384">
    <property type="entry name" value="Molybdopterin"/>
    <property type="match status" value="1"/>
</dbReference>
<dbReference type="InterPro" id="IPR006657">
    <property type="entry name" value="MoPterin_dinucl-bd_dom"/>
</dbReference>
<evidence type="ECO:0000256" key="3">
    <source>
        <dbReference type="ARBA" id="ARBA00022723"/>
    </source>
</evidence>
<dbReference type="InterPro" id="IPR027467">
    <property type="entry name" value="MopterinOxRdtase_cofactor_BS"/>
</dbReference>
<dbReference type="OrthoDB" id="23466at2157"/>
<dbReference type="InterPro" id="IPR050123">
    <property type="entry name" value="Prok_molybdopt-oxidoreductase"/>
</dbReference>
<evidence type="ECO:0000256" key="2">
    <source>
        <dbReference type="ARBA" id="ARBA00022485"/>
    </source>
</evidence>
<dbReference type="SMART" id="SM00926">
    <property type="entry name" value="Molybdop_Fe4S4"/>
    <property type="match status" value="1"/>
</dbReference>
<evidence type="ECO:0000256" key="5">
    <source>
        <dbReference type="ARBA" id="ARBA00023004"/>
    </source>
</evidence>
<dbReference type="RefSeq" id="WP_109970251.1">
    <property type="nucleotide sequence ID" value="NZ_CP176093.1"/>
</dbReference>
<keyword evidence="5" id="KW-0408">Iron</keyword>
<comment type="similarity">
    <text evidence="1">Belongs to the prokaryotic molybdopterin-containing oxidoreductase family.</text>
</comment>
<dbReference type="InterPro" id="IPR009010">
    <property type="entry name" value="Asp_de-COase-like_dom_sf"/>
</dbReference>
<dbReference type="Gene3D" id="3.40.228.10">
    <property type="entry name" value="Dimethylsulfoxide Reductase, domain 2"/>
    <property type="match status" value="1"/>
</dbReference>
<dbReference type="SUPFAM" id="SSF53706">
    <property type="entry name" value="Formate dehydrogenase/DMSO reductase, domains 1-3"/>
    <property type="match status" value="1"/>
</dbReference>
<keyword evidence="4" id="KW-0560">Oxidoreductase</keyword>
<dbReference type="GO" id="GO:0016020">
    <property type="term" value="C:membrane"/>
    <property type="evidence" value="ECO:0007669"/>
    <property type="project" value="TreeGrafter"/>
</dbReference>
<protein>
    <submittedName>
        <fullName evidence="8">Formate dehydrogenase subunit alpha</fullName>
    </submittedName>
</protein>
<dbReference type="GO" id="GO:0051539">
    <property type="term" value="F:4 iron, 4 sulfur cluster binding"/>
    <property type="evidence" value="ECO:0007669"/>
    <property type="project" value="UniProtKB-KW"/>
</dbReference>
<gene>
    <name evidence="8" type="ORF">DK846_17255</name>
</gene>
<accession>A0A2V2MZA8</accession>
<dbReference type="InterPro" id="IPR006655">
    <property type="entry name" value="Mopterin_OxRdtase_prok_CS"/>
</dbReference>
<dbReference type="InterPro" id="IPR006656">
    <property type="entry name" value="Mopterin_OxRdtase"/>
</dbReference>
<dbReference type="PANTHER" id="PTHR43105">
    <property type="entry name" value="RESPIRATORY NITRATE REDUCTASE"/>
    <property type="match status" value="1"/>
</dbReference>
<dbReference type="InterPro" id="IPR006478">
    <property type="entry name" value="Formate_DH_asu"/>
</dbReference>
<sequence length="690" mass="77270">MTFTQITTTCPYCSTGCSLNLMVENGKVIGTAPYYRSPVNEGRLCQKGTYCHQFISNPDRLKKPLLRKGDIFYETDWDAALDFIAKKLSSYKPDELALLTSARCSNEDNYLAMKFARGVLKTRHIDHCARLCHSATMVGLFLAFGCNAMTNSIPDISESDCILCLGSNTLEQHPLVGRQIIKARSRGAHVITADPRFTPTAVQSDLFIQFYSGSDVLLLNSIMGEIIRNNWHDESFITERTSHFEAVKKVVLQRRYNPEIAGDLCGVSPDLIRKTAEWIGKADKCTILYAMGITQQTTGIDNVKSIANLMMLTGNIGRPGTGVNALRGQNNVQGACDVGCLPNLFPGYKPVTDGTAHRKLSKLWGFPDGICEPHEGYDINIMFEHLRSASPDIKAMYLIGENPVVSEPNPAIIIDGLKKLDFLVVQDIFFTETCQYADVVLPAACFAEKDGTQTNTERRVQRIRKAVDPPGESKSDYEIITALASKMGYGEQFKYTSVKDIFEEMCSVIPQYQGMTWDKIDKPGGVCWPCEELDQPGTPILYSEHFAHPDGKGVFYPVEWKEPSDLPDKNFPFRLTTGRLIWHMQSGTMTRRCKNLNDEVHEGYLEINPEDAKRLKIRNEDLITVSFRKGSLVCKARVIQDIKVGTAFIPLHFIERVTANLALNSSEPLPYISEYKVAAISIKKFQVEKR</sequence>
<proteinExistence type="inferred from homology"/>
<feature type="domain" description="4Fe-4S Mo/W bis-MGD-type" evidence="7">
    <location>
        <begin position="3"/>
        <end position="59"/>
    </location>
</feature>
<dbReference type="GeneID" id="97548238"/>
<evidence type="ECO:0000256" key="6">
    <source>
        <dbReference type="ARBA" id="ARBA00023014"/>
    </source>
</evidence>
<dbReference type="PROSITE" id="PS51669">
    <property type="entry name" value="4FE4S_MOW_BIS_MGD"/>
    <property type="match status" value="1"/>
</dbReference>
<dbReference type="GO" id="GO:0008863">
    <property type="term" value="F:formate dehydrogenase (NAD+) activity"/>
    <property type="evidence" value="ECO:0007669"/>
    <property type="project" value="InterPro"/>
</dbReference>